<keyword evidence="2" id="KW-1185">Reference proteome</keyword>
<feature type="non-terminal residue" evidence="1">
    <location>
        <position position="103"/>
    </location>
</feature>
<name>A0ACB8QBD4_9AGAM</name>
<reference evidence="1" key="2">
    <citation type="journal article" date="2022" name="New Phytol.">
        <title>Evolutionary transition to the ectomycorrhizal habit in the genomes of a hyperdiverse lineage of mushroom-forming fungi.</title>
        <authorList>
            <person name="Looney B."/>
            <person name="Miyauchi S."/>
            <person name="Morin E."/>
            <person name="Drula E."/>
            <person name="Courty P.E."/>
            <person name="Kohler A."/>
            <person name="Kuo A."/>
            <person name="LaButti K."/>
            <person name="Pangilinan J."/>
            <person name="Lipzen A."/>
            <person name="Riley R."/>
            <person name="Andreopoulos W."/>
            <person name="He G."/>
            <person name="Johnson J."/>
            <person name="Nolan M."/>
            <person name="Tritt A."/>
            <person name="Barry K.W."/>
            <person name="Grigoriev I.V."/>
            <person name="Nagy L.G."/>
            <person name="Hibbett D."/>
            <person name="Henrissat B."/>
            <person name="Matheny P.B."/>
            <person name="Labbe J."/>
            <person name="Martin F.M."/>
        </authorList>
    </citation>
    <scope>NUCLEOTIDE SEQUENCE</scope>
    <source>
        <strain evidence="1">EC-137</strain>
    </source>
</reference>
<protein>
    <submittedName>
        <fullName evidence="1">Uncharacterized protein</fullName>
    </submittedName>
</protein>
<accession>A0ACB8QBD4</accession>
<comment type="caution">
    <text evidence="1">The sequence shown here is derived from an EMBL/GenBank/DDBJ whole genome shotgun (WGS) entry which is preliminary data.</text>
</comment>
<dbReference type="EMBL" id="MU273706">
    <property type="protein sequence ID" value="KAI0029003.1"/>
    <property type="molecule type" value="Genomic_DNA"/>
</dbReference>
<evidence type="ECO:0000313" key="1">
    <source>
        <dbReference type="EMBL" id="KAI0029003.1"/>
    </source>
</evidence>
<proteinExistence type="predicted"/>
<gene>
    <name evidence="1" type="ORF">K488DRAFT_33767</name>
</gene>
<reference evidence="1" key="1">
    <citation type="submission" date="2021-02" db="EMBL/GenBank/DDBJ databases">
        <authorList>
            <consortium name="DOE Joint Genome Institute"/>
            <person name="Ahrendt S."/>
            <person name="Looney B.P."/>
            <person name="Miyauchi S."/>
            <person name="Morin E."/>
            <person name="Drula E."/>
            <person name="Courty P.E."/>
            <person name="Chicoki N."/>
            <person name="Fauchery L."/>
            <person name="Kohler A."/>
            <person name="Kuo A."/>
            <person name="Labutti K."/>
            <person name="Pangilinan J."/>
            <person name="Lipzen A."/>
            <person name="Riley R."/>
            <person name="Andreopoulos W."/>
            <person name="He G."/>
            <person name="Johnson J."/>
            <person name="Barry K.W."/>
            <person name="Grigoriev I.V."/>
            <person name="Nagy L."/>
            <person name="Hibbett D."/>
            <person name="Henrissat B."/>
            <person name="Matheny P.B."/>
            <person name="Labbe J."/>
            <person name="Martin F."/>
        </authorList>
    </citation>
    <scope>NUCLEOTIDE SEQUENCE</scope>
    <source>
        <strain evidence="1">EC-137</strain>
    </source>
</reference>
<sequence length="103" mass="11279">MRRRVIMHVGPTNSGKTHNALRALAAAPVGLYMGPLRLLAYEIFHRLNAGQIIPRDAAPAPDNDPDPASNFDVAGAPQPLFRRAGDPRFVRPCSLLTGEERRL</sequence>
<organism evidence="1 2">
    <name type="scientific">Vararia minispora EC-137</name>
    <dbReference type="NCBI Taxonomy" id="1314806"/>
    <lineage>
        <taxon>Eukaryota</taxon>
        <taxon>Fungi</taxon>
        <taxon>Dikarya</taxon>
        <taxon>Basidiomycota</taxon>
        <taxon>Agaricomycotina</taxon>
        <taxon>Agaricomycetes</taxon>
        <taxon>Russulales</taxon>
        <taxon>Lachnocladiaceae</taxon>
        <taxon>Vararia</taxon>
    </lineage>
</organism>
<dbReference type="Proteomes" id="UP000814128">
    <property type="component" value="Unassembled WGS sequence"/>
</dbReference>
<evidence type="ECO:0000313" key="2">
    <source>
        <dbReference type="Proteomes" id="UP000814128"/>
    </source>
</evidence>